<evidence type="ECO:0000313" key="2">
    <source>
        <dbReference type="EMBL" id="HHX99161.1"/>
    </source>
</evidence>
<accession>A0A832QBC8</accession>
<evidence type="ECO:0000256" key="1">
    <source>
        <dbReference type="SAM" id="MobiDB-lite"/>
    </source>
</evidence>
<organism evidence="2 3">
    <name type="scientific">Candidatus Dojkabacteria bacterium</name>
    <dbReference type="NCBI Taxonomy" id="2099670"/>
    <lineage>
        <taxon>Bacteria</taxon>
        <taxon>Candidatus Dojkabacteria</taxon>
    </lineage>
</organism>
<protein>
    <submittedName>
        <fullName evidence="2">DUF5320 domain-containing protein</fullName>
    </submittedName>
</protein>
<gene>
    <name evidence="2" type="ORF">GX533_00530</name>
</gene>
<comment type="caution">
    <text evidence="2">The sequence shown here is derived from an EMBL/GenBank/DDBJ whole genome shotgun (WGS) entry which is preliminary data.</text>
</comment>
<dbReference type="Pfam" id="PF17253">
    <property type="entry name" value="DUF5320"/>
    <property type="match status" value="1"/>
</dbReference>
<reference evidence="2 3" key="1">
    <citation type="journal article" date="2020" name="Biotechnol. Biofuels">
        <title>New insights from the biogas microbiome by comprehensive genome-resolved metagenomics of nearly 1600 species originating from multiple anaerobic digesters.</title>
        <authorList>
            <person name="Campanaro S."/>
            <person name="Treu L."/>
            <person name="Rodriguez-R L.M."/>
            <person name="Kovalovszki A."/>
            <person name="Ziels R.M."/>
            <person name="Maus I."/>
            <person name="Zhu X."/>
            <person name="Kougias P.G."/>
            <person name="Basile A."/>
            <person name="Luo G."/>
            <person name="Schluter A."/>
            <person name="Konstantinidis K.T."/>
            <person name="Angelidaki I."/>
        </authorList>
    </citation>
    <scope>NUCLEOTIDE SEQUENCE [LARGE SCALE GENOMIC DNA]</scope>
    <source>
        <strain evidence="2">AS05jafATM_89</strain>
    </source>
</reference>
<proteinExistence type="predicted"/>
<dbReference type="InterPro" id="IPR035205">
    <property type="entry name" value="DUF5320"/>
</dbReference>
<dbReference type="Proteomes" id="UP000576550">
    <property type="component" value="Unassembled WGS sequence"/>
</dbReference>
<evidence type="ECO:0000313" key="3">
    <source>
        <dbReference type="Proteomes" id="UP000576550"/>
    </source>
</evidence>
<dbReference type="EMBL" id="DUTP01000001">
    <property type="protein sequence ID" value="HHX99161.1"/>
    <property type="molecule type" value="Genomic_DNA"/>
</dbReference>
<feature type="region of interest" description="Disordered" evidence="1">
    <location>
        <begin position="1"/>
        <end position="55"/>
    </location>
</feature>
<name>A0A832QBC8_9BACT</name>
<dbReference type="AlphaFoldDB" id="A0A832QBC8"/>
<sequence length="80" mass="8746">MPKRDGTGPMRQGPMTGRGLGKCNNSDNEKFGTGRGMGRGLGRSLVNQKDSSKTEKELLTEQKAILQNQLEAVDKQLENL</sequence>